<dbReference type="eggNOG" id="KOG3159">
    <property type="taxonomic scope" value="Eukaryota"/>
</dbReference>
<protein>
    <recommendedName>
        <fullName evidence="4">Putative lipoate-protein ligase A</fullName>
    </recommendedName>
</protein>
<evidence type="ECO:0000256" key="2">
    <source>
        <dbReference type="ARBA" id="ARBA00005085"/>
    </source>
</evidence>
<evidence type="ECO:0000256" key="1">
    <source>
        <dbReference type="ARBA" id="ARBA00003253"/>
    </source>
</evidence>
<dbReference type="InterPro" id="IPR004143">
    <property type="entry name" value="BPL_LPL_catalytic"/>
</dbReference>
<dbReference type="NCBIfam" id="TIGR00545">
    <property type="entry name" value="lipoyltrans"/>
    <property type="match status" value="1"/>
</dbReference>
<reference evidence="6 8" key="1">
    <citation type="journal article" date="2011" name="Science">
        <title>Comparative functional genomics of the fission yeasts.</title>
        <authorList>
            <person name="Rhind N."/>
            <person name="Chen Z."/>
            <person name="Yassour M."/>
            <person name="Thompson D.A."/>
            <person name="Haas B.J."/>
            <person name="Habib N."/>
            <person name="Wapinski I."/>
            <person name="Roy S."/>
            <person name="Lin M.F."/>
            <person name="Heiman D.I."/>
            <person name="Young S.K."/>
            <person name="Furuya K."/>
            <person name="Guo Y."/>
            <person name="Pidoux A."/>
            <person name="Chen H.M."/>
            <person name="Robbertse B."/>
            <person name="Goldberg J.M."/>
            <person name="Aoki K."/>
            <person name="Bayne E.H."/>
            <person name="Berlin A.M."/>
            <person name="Desjardins C.A."/>
            <person name="Dobbs E."/>
            <person name="Dukaj L."/>
            <person name="Fan L."/>
            <person name="FitzGerald M.G."/>
            <person name="French C."/>
            <person name="Gujja S."/>
            <person name="Hansen K."/>
            <person name="Keifenheim D."/>
            <person name="Levin J.Z."/>
            <person name="Mosher R.A."/>
            <person name="Mueller C.A."/>
            <person name="Pfiffner J."/>
            <person name="Priest M."/>
            <person name="Russ C."/>
            <person name="Smialowska A."/>
            <person name="Swoboda P."/>
            <person name="Sykes S.M."/>
            <person name="Vaughn M."/>
            <person name="Vengrova S."/>
            <person name="Yoder R."/>
            <person name="Zeng Q."/>
            <person name="Allshire R."/>
            <person name="Baulcombe D."/>
            <person name="Birren B.W."/>
            <person name="Brown W."/>
            <person name="Ekwall K."/>
            <person name="Kellis M."/>
            <person name="Leatherwood J."/>
            <person name="Levin H."/>
            <person name="Margalit H."/>
            <person name="Martienssen R."/>
            <person name="Nieduszynski C.A."/>
            <person name="Spatafora J.W."/>
            <person name="Friedman N."/>
            <person name="Dalgaard J.Z."/>
            <person name="Baumann P."/>
            <person name="Niki H."/>
            <person name="Regev A."/>
            <person name="Nusbaum C."/>
        </authorList>
    </citation>
    <scope>NUCLEOTIDE SEQUENCE [LARGE SCALE GENOMIC DNA]</scope>
    <source>
        <strain evidence="8">yFS275 / FY16936</strain>
    </source>
</reference>
<dbReference type="Proteomes" id="UP000001744">
    <property type="component" value="Unassembled WGS sequence"/>
</dbReference>
<comment type="similarity">
    <text evidence="3">Belongs to the LplA family.</text>
</comment>
<dbReference type="VEuPathDB" id="FungiDB:SJAG_01164"/>
<accession>B6JZX6</accession>
<sequence length="331" mass="37664">MGVLNLLNAKIIISRSVSPYLNLALEDFLFKNSTAKQCLLFYSNLPSVIIGRNQNPWTELNVRQCRKDWVNIVRRQSGGGTVFHDLGNVNYSVIMDRQNFSHTRNAQIMAKALQRSNIDASVNNRHDIVLSSTGEKLSGSAYKIARSRCYHHGTMLLNTDLLNISKYLRSYTTGIRSSGVKSVRSPVVNVNVPVSKFVYDAIHTYLETYHLEKVPQITSITAEDIMGIEDIAKMEEQLRSWNWTFGQTPKFQQTLKEEKLFQHPLTVNISVLHGRIDNAQFVTEDKKLSDELSTYDWNGLRYDSGSVNQILLQHTPSEDVRAVVSWLARTI</sequence>
<dbReference type="UniPathway" id="UPA00537">
    <property type="reaction ID" value="UER00595"/>
</dbReference>
<dbReference type="PANTHER" id="PTHR12561">
    <property type="entry name" value="LIPOATE-PROTEIN LIGASE"/>
    <property type="match status" value="1"/>
</dbReference>
<evidence type="ECO:0000313" key="6">
    <source>
        <dbReference type="EMBL" id="EEB06126.1"/>
    </source>
</evidence>
<dbReference type="GO" id="GO:0005739">
    <property type="term" value="C:mitochondrion"/>
    <property type="evidence" value="ECO:0000318"/>
    <property type="project" value="GO_Central"/>
</dbReference>
<feature type="domain" description="BPL/LPL catalytic" evidence="5">
    <location>
        <begin position="33"/>
        <end position="213"/>
    </location>
</feature>
<evidence type="ECO:0000259" key="5">
    <source>
        <dbReference type="PROSITE" id="PS51733"/>
    </source>
</evidence>
<evidence type="ECO:0000256" key="4">
    <source>
        <dbReference type="ARBA" id="ARBA00015925"/>
    </source>
</evidence>
<dbReference type="PROSITE" id="PS51733">
    <property type="entry name" value="BPL_LPL_CATALYTIC"/>
    <property type="match status" value="1"/>
</dbReference>
<evidence type="ECO:0000313" key="7">
    <source>
        <dbReference type="JaponicusDB" id="SJAG_01164"/>
    </source>
</evidence>
<evidence type="ECO:0000313" key="8">
    <source>
        <dbReference type="Proteomes" id="UP000001744"/>
    </source>
</evidence>
<dbReference type="InterPro" id="IPR045864">
    <property type="entry name" value="aa-tRNA-synth_II/BPL/LPL"/>
</dbReference>
<dbReference type="Gene3D" id="3.30.930.10">
    <property type="entry name" value="Bira Bifunctional Protein, Domain 2"/>
    <property type="match status" value="1"/>
</dbReference>
<dbReference type="GO" id="GO:0016874">
    <property type="term" value="F:ligase activity"/>
    <property type="evidence" value="ECO:0007669"/>
    <property type="project" value="UniProtKB-KW"/>
</dbReference>
<dbReference type="GO" id="GO:0017118">
    <property type="term" value="F:lipoyltransferase activity"/>
    <property type="evidence" value="ECO:0000318"/>
    <property type="project" value="GO_Central"/>
</dbReference>
<dbReference type="GO" id="GO:0005737">
    <property type="term" value="C:cytoplasm"/>
    <property type="evidence" value="ECO:0000318"/>
    <property type="project" value="GO_Central"/>
</dbReference>
<dbReference type="OrthoDB" id="201621at2759"/>
<dbReference type="GeneID" id="7047423"/>
<dbReference type="STRING" id="402676.B6JZX6"/>
<keyword evidence="8" id="KW-1185">Reference proteome</keyword>
<name>B6JZX6_SCHJY</name>
<comment type="function">
    <text evidence="1">Catalyzes both the ATP-dependent activation of exogenously supplied lipoate to lipoyl-AMP and the transfer of the activated lipoyl onto the lipoyl domains of lipoate-dependent enzymes.</text>
</comment>
<dbReference type="PANTHER" id="PTHR12561:SF3">
    <property type="entry name" value="LIPOYLTRANSFERASE 1, MITOCHONDRIAL"/>
    <property type="match status" value="1"/>
</dbReference>
<organism evidence="6 8">
    <name type="scientific">Schizosaccharomyces japonicus (strain yFS275 / FY16936)</name>
    <name type="common">Fission yeast</name>
    <dbReference type="NCBI Taxonomy" id="402676"/>
    <lineage>
        <taxon>Eukaryota</taxon>
        <taxon>Fungi</taxon>
        <taxon>Dikarya</taxon>
        <taxon>Ascomycota</taxon>
        <taxon>Taphrinomycotina</taxon>
        <taxon>Schizosaccharomycetes</taxon>
        <taxon>Schizosaccharomycetales</taxon>
        <taxon>Schizosaccharomycetaceae</taxon>
        <taxon>Schizosaccharomyces</taxon>
    </lineage>
</organism>
<dbReference type="CDD" id="cd16443">
    <property type="entry name" value="LplA"/>
    <property type="match status" value="1"/>
</dbReference>
<dbReference type="EMBL" id="KE651168">
    <property type="protein sequence ID" value="EEB06126.1"/>
    <property type="molecule type" value="Genomic_DNA"/>
</dbReference>
<dbReference type="AlphaFoldDB" id="B6JZX6"/>
<dbReference type="GO" id="GO:0009249">
    <property type="term" value="P:protein lipoylation"/>
    <property type="evidence" value="ECO:0007669"/>
    <property type="project" value="InterPro"/>
</dbReference>
<dbReference type="HOGENOM" id="CLU_022986_3_1_1"/>
<comment type="pathway">
    <text evidence="2">Protein modification; protein lipoylation via exogenous pathway; protein N(6)-(lipoyl)lysine from lipoate: step 2/2.</text>
</comment>
<keyword evidence="6" id="KW-0436">Ligase</keyword>
<evidence type="ECO:0000256" key="3">
    <source>
        <dbReference type="ARBA" id="ARBA00008242"/>
    </source>
</evidence>
<dbReference type="RefSeq" id="XP_002172419.1">
    <property type="nucleotide sequence ID" value="XM_002172383.1"/>
</dbReference>
<dbReference type="Pfam" id="PF21948">
    <property type="entry name" value="LplA-B_cat"/>
    <property type="match status" value="1"/>
</dbReference>
<dbReference type="OMA" id="RYQNWDW"/>
<gene>
    <name evidence="7" type="primary">aim22</name>
    <name evidence="6" type="ORF">SJAG_01164</name>
</gene>
<dbReference type="JaponicusDB" id="SJAG_01164">
    <property type="gene designation" value="aim22"/>
</dbReference>
<proteinExistence type="inferred from homology"/>
<dbReference type="SUPFAM" id="SSF55681">
    <property type="entry name" value="Class II aaRS and biotin synthetases"/>
    <property type="match status" value="1"/>
</dbReference>
<dbReference type="Gene3D" id="3.30.390.50">
    <property type="entry name" value="CO dehydrogenase flavoprotein, C-terminal domain"/>
    <property type="match status" value="1"/>
</dbReference>
<dbReference type="InterPro" id="IPR004562">
    <property type="entry name" value="LipoylTrfase_LipoateP_Ligase"/>
</dbReference>